<evidence type="ECO:0000313" key="5">
    <source>
        <dbReference type="Proteomes" id="UP000093694"/>
    </source>
</evidence>
<name>A0A166STI5_9CLOT</name>
<dbReference type="PANTHER" id="PTHR42866:SF1">
    <property type="entry name" value="SPORE COAT POLYSACCHARIDE BIOSYNTHESIS PROTEIN SPSF"/>
    <property type="match status" value="1"/>
</dbReference>
<dbReference type="Gene3D" id="3.40.630.30">
    <property type="match status" value="1"/>
</dbReference>
<dbReference type="Gene3D" id="3.90.550.10">
    <property type="entry name" value="Spore Coat Polysaccharide Biosynthesis Protein SpsA, Chain A"/>
    <property type="match status" value="1"/>
</dbReference>
<evidence type="ECO:0000313" key="3">
    <source>
        <dbReference type="EMBL" id="OBR97713.1"/>
    </source>
</evidence>
<evidence type="ECO:0000259" key="1">
    <source>
        <dbReference type="PROSITE" id="PS51186"/>
    </source>
</evidence>
<dbReference type="RefSeq" id="WP_063601379.1">
    <property type="nucleotide sequence ID" value="NZ_LITQ01000017.1"/>
</dbReference>
<dbReference type="SUPFAM" id="SSF55729">
    <property type="entry name" value="Acyl-CoA N-acyltransferases (Nat)"/>
    <property type="match status" value="1"/>
</dbReference>
<keyword evidence="2" id="KW-0808">Transferase</keyword>
<dbReference type="InterPro" id="IPR029044">
    <property type="entry name" value="Nucleotide-diphossugar_trans"/>
</dbReference>
<dbReference type="PANTHER" id="PTHR42866">
    <property type="entry name" value="3-DEOXY-MANNO-OCTULOSONATE CYTIDYLYLTRANSFERASE"/>
    <property type="match status" value="1"/>
</dbReference>
<dbReference type="CDD" id="cd02518">
    <property type="entry name" value="GT2_SpsF"/>
    <property type="match status" value="1"/>
</dbReference>
<accession>A0A166STI5</accession>
<dbReference type="InterPro" id="IPR016181">
    <property type="entry name" value="Acyl_CoA_acyltransferase"/>
</dbReference>
<dbReference type="PROSITE" id="PS51186">
    <property type="entry name" value="GNAT"/>
    <property type="match status" value="1"/>
</dbReference>
<reference evidence="3 5" key="2">
    <citation type="journal article" date="2016" name="Front. Microbiol.">
        <title>Industrial Acetogenic Biocatalysts: A Comparative Metabolic and Genomic Analysis.</title>
        <authorList>
            <person name="Bengelsdorf F."/>
            <person name="Poehlein A."/>
            <person name="Sonja S."/>
            <person name="Erz C."/>
            <person name="Hummel T."/>
            <person name="Hoffmeister S."/>
            <person name="Daniel R."/>
            <person name="Durre P."/>
        </authorList>
    </citation>
    <scope>NUCLEOTIDE SEQUENCE [LARGE SCALE GENOMIC DNA]</scope>
    <source>
        <strain evidence="3 5">PTA-10522</strain>
    </source>
</reference>
<dbReference type="AlphaFoldDB" id="A0A166STI5"/>
<evidence type="ECO:0000313" key="2">
    <source>
        <dbReference type="EMBL" id="OAA92754.1"/>
    </source>
</evidence>
<gene>
    <name evidence="2" type="primary">kdsB</name>
    <name evidence="3" type="ORF">CLCOS_00700</name>
    <name evidence="2" type="ORF">WX73_00638</name>
</gene>
<dbReference type="Pfam" id="PF02348">
    <property type="entry name" value="CTP_transf_3"/>
    <property type="match status" value="1"/>
</dbReference>
<comment type="caution">
    <text evidence="2">The sequence shown here is derived from an EMBL/GenBank/DDBJ whole genome shotgun (WGS) entry which is preliminary data.</text>
</comment>
<keyword evidence="5" id="KW-1185">Reference proteome</keyword>
<dbReference type="SUPFAM" id="SSF53448">
    <property type="entry name" value="Nucleotide-diphospho-sugar transferases"/>
    <property type="match status" value="1"/>
</dbReference>
<dbReference type="PATRIC" id="fig|1705578.3.peg.1021"/>
<feature type="domain" description="N-acetyltransferase" evidence="1">
    <location>
        <begin position="246"/>
        <end position="391"/>
    </location>
</feature>
<dbReference type="GO" id="GO:0016747">
    <property type="term" value="F:acyltransferase activity, transferring groups other than amino-acyl groups"/>
    <property type="evidence" value="ECO:0007669"/>
    <property type="project" value="InterPro"/>
</dbReference>
<organism evidence="2 4">
    <name type="scientific">Clostridium coskatii</name>
    <dbReference type="NCBI Taxonomy" id="1705578"/>
    <lineage>
        <taxon>Bacteria</taxon>
        <taxon>Bacillati</taxon>
        <taxon>Bacillota</taxon>
        <taxon>Clostridia</taxon>
        <taxon>Eubacteriales</taxon>
        <taxon>Clostridiaceae</taxon>
        <taxon>Clostridium</taxon>
    </lineage>
</organism>
<dbReference type="Proteomes" id="UP000077384">
    <property type="component" value="Unassembled WGS sequence"/>
</dbReference>
<sequence>MKVVCIVQARISSTRFPGKVLKEICGKTVLEHDVDRLRRIKNVDEIVIATTTLEKDNVIVKECEKLKVKCFRGSEDDVLSRYYYASKENSADVVVRVTSDCPLIDSEVTESIIQCYMENREKYDYVSNTIDRTYPRGLDTEVFSFCALEKAFNESTSQRDREHVTPYIWDNDNIFNIFQYKNKIDYSDLRWTLDTEEDFKLISIIYEQFEDRDYFGMNEIVKFLEKNPEVKEINKYIEQKKVDDSLFLIPAGEGHCDLIYEWVNEDEVRKNSFNNSEIPYEEHVNWYFKKLKDPDCFIYLLADSNKNIGIVRVEKKGNENVVSYSISKQFRGKGYGYKILEKLQDKLMKENKNIILTAYVKKENIYSVKIFEKLHYNLVENDDYNMKFEKNLSR</sequence>
<proteinExistence type="predicted"/>
<dbReference type="InterPro" id="IPR000182">
    <property type="entry name" value="GNAT_dom"/>
</dbReference>
<dbReference type="EC" id="2.7.7.38" evidence="2"/>
<dbReference type="GO" id="GO:0008690">
    <property type="term" value="F:3-deoxy-manno-octulosonate cytidylyltransferase activity"/>
    <property type="evidence" value="ECO:0007669"/>
    <property type="project" value="UniProtKB-EC"/>
</dbReference>
<dbReference type="InterPro" id="IPR003329">
    <property type="entry name" value="Cytidylyl_trans"/>
</dbReference>
<protein>
    <submittedName>
        <fullName evidence="2">3-deoxy-manno-octulosonate cytidylyltransferase</fullName>
        <ecNumber evidence="2">2.7.7.38</ecNumber>
    </submittedName>
</protein>
<dbReference type="GO" id="GO:0005829">
    <property type="term" value="C:cytosol"/>
    <property type="evidence" value="ECO:0007669"/>
    <property type="project" value="TreeGrafter"/>
</dbReference>
<dbReference type="Pfam" id="PF13302">
    <property type="entry name" value="Acetyltransf_3"/>
    <property type="match status" value="1"/>
</dbReference>
<reference evidence="2 4" key="1">
    <citation type="journal article" date="2015" name="Biotechnol. Bioeng.">
        <title>Genome sequence and phenotypic characterization of Caulobacter segnis.</title>
        <authorList>
            <person name="Patel S."/>
            <person name="Fletcher B."/>
            <person name="Scott D.C."/>
            <person name="Ely B."/>
        </authorList>
    </citation>
    <scope>NUCLEOTIDE SEQUENCE [LARGE SCALE GENOMIC DNA]</scope>
    <source>
        <strain evidence="2 4">PS02</strain>
    </source>
</reference>
<evidence type="ECO:0000313" key="4">
    <source>
        <dbReference type="Proteomes" id="UP000077384"/>
    </source>
</evidence>
<dbReference type="EMBL" id="LROR01000017">
    <property type="protein sequence ID" value="OBR97713.1"/>
    <property type="molecule type" value="Genomic_DNA"/>
</dbReference>
<dbReference type="EMBL" id="LITQ01000017">
    <property type="protein sequence ID" value="OAA92754.1"/>
    <property type="molecule type" value="Genomic_DNA"/>
</dbReference>
<keyword evidence="2" id="KW-0548">Nucleotidyltransferase</keyword>
<dbReference type="Proteomes" id="UP000093694">
    <property type="component" value="Unassembled WGS sequence"/>
</dbReference>